<feature type="domain" description="VOC" evidence="1">
    <location>
        <begin position="1"/>
        <end position="122"/>
    </location>
</feature>
<gene>
    <name evidence="2" type="ORF">ACFOOQ_20510</name>
</gene>
<dbReference type="Proteomes" id="UP001595711">
    <property type="component" value="Unassembled WGS sequence"/>
</dbReference>
<dbReference type="RefSeq" id="WP_379729569.1">
    <property type="nucleotide sequence ID" value="NZ_JBHRYJ010000006.1"/>
</dbReference>
<evidence type="ECO:0000313" key="3">
    <source>
        <dbReference type="Proteomes" id="UP001595711"/>
    </source>
</evidence>
<dbReference type="CDD" id="cd07262">
    <property type="entry name" value="VOC_like"/>
    <property type="match status" value="1"/>
</dbReference>
<accession>A0ABV7VM43</accession>
<name>A0ABV7VM43_9PROT</name>
<organism evidence="2 3">
    <name type="scientific">Ferrovibrio xuzhouensis</name>
    <dbReference type="NCBI Taxonomy" id="1576914"/>
    <lineage>
        <taxon>Bacteria</taxon>
        <taxon>Pseudomonadati</taxon>
        <taxon>Pseudomonadota</taxon>
        <taxon>Alphaproteobacteria</taxon>
        <taxon>Rhodospirillales</taxon>
        <taxon>Rhodospirillaceae</taxon>
        <taxon>Ferrovibrio</taxon>
    </lineage>
</organism>
<dbReference type="InterPro" id="IPR029068">
    <property type="entry name" value="Glyas_Bleomycin-R_OHBP_Dase"/>
</dbReference>
<dbReference type="InterPro" id="IPR004360">
    <property type="entry name" value="Glyas_Fos-R_dOase_dom"/>
</dbReference>
<dbReference type="InterPro" id="IPR037523">
    <property type="entry name" value="VOC_core"/>
</dbReference>
<dbReference type="Pfam" id="PF00903">
    <property type="entry name" value="Glyoxalase"/>
    <property type="match status" value="1"/>
</dbReference>
<dbReference type="PANTHER" id="PTHR35006">
    <property type="entry name" value="GLYOXALASE FAMILY PROTEIN (AFU_ORTHOLOGUE AFUA_5G14830)"/>
    <property type="match status" value="1"/>
</dbReference>
<dbReference type="PANTHER" id="PTHR35006:SF2">
    <property type="entry name" value="GLYOXALASE FAMILY PROTEIN (AFU_ORTHOLOGUE AFUA_5G14830)"/>
    <property type="match status" value="1"/>
</dbReference>
<protein>
    <submittedName>
        <fullName evidence="2">VOC family protein</fullName>
    </submittedName>
</protein>
<comment type="caution">
    <text evidence="2">The sequence shown here is derived from an EMBL/GenBank/DDBJ whole genome shotgun (WGS) entry which is preliminary data.</text>
</comment>
<evidence type="ECO:0000313" key="2">
    <source>
        <dbReference type="EMBL" id="MFC3677947.1"/>
    </source>
</evidence>
<proteinExistence type="predicted"/>
<dbReference type="EMBL" id="JBHRYJ010000006">
    <property type="protein sequence ID" value="MFC3677947.1"/>
    <property type="molecule type" value="Genomic_DNA"/>
</dbReference>
<dbReference type="Gene3D" id="3.10.180.10">
    <property type="entry name" value="2,3-Dihydroxybiphenyl 1,2-Dioxygenase, domain 1"/>
    <property type="match status" value="1"/>
</dbReference>
<reference evidence="3" key="1">
    <citation type="journal article" date="2019" name="Int. J. Syst. Evol. Microbiol.">
        <title>The Global Catalogue of Microorganisms (GCM) 10K type strain sequencing project: providing services to taxonomists for standard genome sequencing and annotation.</title>
        <authorList>
            <consortium name="The Broad Institute Genomics Platform"/>
            <consortium name="The Broad Institute Genome Sequencing Center for Infectious Disease"/>
            <person name="Wu L."/>
            <person name="Ma J."/>
        </authorList>
    </citation>
    <scope>NUCLEOTIDE SEQUENCE [LARGE SCALE GENOMIC DNA]</scope>
    <source>
        <strain evidence="3">KCTC 42182</strain>
    </source>
</reference>
<evidence type="ECO:0000259" key="1">
    <source>
        <dbReference type="PROSITE" id="PS51819"/>
    </source>
</evidence>
<dbReference type="SUPFAM" id="SSF54593">
    <property type="entry name" value="Glyoxalase/Bleomycin resistance protein/Dihydroxybiphenyl dioxygenase"/>
    <property type="match status" value="1"/>
</dbReference>
<keyword evidence="3" id="KW-1185">Reference proteome</keyword>
<sequence length="125" mass="13441">MFDHISIGVSDRARSTAFYDAALKPLGITRLYDGEHGVGYGTTRAQFWLNPSTSPAPRNPASGCHICFRTDSRGAVQAFHALALNHGGEDDGGPGIRPQYAPGYYAAFVCDPDGYRIEAVTFSAE</sequence>
<dbReference type="PROSITE" id="PS51819">
    <property type="entry name" value="VOC"/>
    <property type="match status" value="1"/>
</dbReference>